<proteinExistence type="predicted"/>
<name>A0AAE0U1I8_9PEZI</name>
<gene>
    <name evidence="2" type="ORF">B0H63DRAFT_470455</name>
</gene>
<keyword evidence="1" id="KW-0812">Transmembrane</keyword>
<dbReference type="AlphaFoldDB" id="A0AAE0U1I8"/>
<keyword evidence="1" id="KW-1133">Transmembrane helix</keyword>
<evidence type="ECO:0000256" key="1">
    <source>
        <dbReference type="SAM" id="Phobius"/>
    </source>
</evidence>
<feature type="transmembrane region" description="Helical" evidence="1">
    <location>
        <begin position="59"/>
        <end position="82"/>
    </location>
</feature>
<protein>
    <submittedName>
        <fullName evidence="2">Uncharacterized protein</fullName>
    </submittedName>
</protein>
<evidence type="ECO:0000313" key="3">
    <source>
        <dbReference type="Proteomes" id="UP001285441"/>
    </source>
</evidence>
<organism evidence="2 3">
    <name type="scientific">Podospora didyma</name>
    <dbReference type="NCBI Taxonomy" id="330526"/>
    <lineage>
        <taxon>Eukaryota</taxon>
        <taxon>Fungi</taxon>
        <taxon>Dikarya</taxon>
        <taxon>Ascomycota</taxon>
        <taxon>Pezizomycotina</taxon>
        <taxon>Sordariomycetes</taxon>
        <taxon>Sordariomycetidae</taxon>
        <taxon>Sordariales</taxon>
        <taxon>Podosporaceae</taxon>
        <taxon>Podospora</taxon>
    </lineage>
</organism>
<accession>A0AAE0U1I8</accession>
<comment type="caution">
    <text evidence="2">The sequence shown here is derived from an EMBL/GenBank/DDBJ whole genome shotgun (WGS) entry which is preliminary data.</text>
</comment>
<keyword evidence="1" id="KW-0472">Membrane</keyword>
<evidence type="ECO:0000313" key="2">
    <source>
        <dbReference type="EMBL" id="KAK3387593.1"/>
    </source>
</evidence>
<reference evidence="2" key="1">
    <citation type="journal article" date="2023" name="Mol. Phylogenet. Evol.">
        <title>Genome-scale phylogeny and comparative genomics of the fungal order Sordariales.</title>
        <authorList>
            <person name="Hensen N."/>
            <person name="Bonometti L."/>
            <person name="Westerberg I."/>
            <person name="Brannstrom I.O."/>
            <person name="Guillou S."/>
            <person name="Cros-Aarteil S."/>
            <person name="Calhoun S."/>
            <person name="Haridas S."/>
            <person name="Kuo A."/>
            <person name="Mondo S."/>
            <person name="Pangilinan J."/>
            <person name="Riley R."/>
            <person name="LaButti K."/>
            <person name="Andreopoulos B."/>
            <person name="Lipzen A."/>
            <person name="Chen C."/>
            <person name="Yan M."/>
            <person name="Daum C."/>
            <person name="Ng V."/>
            <person name="Clum A."/>
            <person name="Steindorff A."/>
            <person name="Ohm R.A."/>
            <person name="Martin F."/>
            <person name="Silar P."/>
            <person name="Natvig D.O."/>
            <person name="Lalanne C."/>
            <person name="Gautier V."/>
            <person name="Ament-Velasquez S.L."/>
            <person name="Kruys A."/>
            <person name="Hutchinson M.I."/>
            <person name="Powell A.J."/>
            <person name="Barry K."/>
            <person name="Miller A.N."/>
            <person name="Grigoriev I.V."/>
            <person name="Debuchy R."/>
            <person name="Gladieux P."/>
            <person name="Hiltunen Thoren M."/>
            <person name="Johannesson H."/>
        </authorList>
    </citation>
    <scope>NUCLEOTIDE SEQUENCE</scope>
    <source>
        <strain evidence="2">CBS 232.78</strain>
    </source>
</reference>
<dbReference type="Proteomes" id="UP001285441">
    <property type="component" value="Unassembled WGS sequence"/>
</dbReference>
<keyword evidence="3" id="KW-1185">Reference proteome</keyword>
<reference evidence="2" key="2">
    <citation type="submission" date="2023-06" db="EMBL/GenBank/DDBJ databases">
        <authorList>
            <consortium name="Lawrence Berkeley National Laboratory"/>
            <person name="Haridas S."/>
            <person name="Hensen N."/>
            <person name="Bonometti L."/>
            <person name="Westerberg I."/>
            <person name="Brannstrom I.O."/>
            <person name="Guillou S."/>
            <person name="Cros-Aarteil S."/>
            <person name="Calhoun S."/>
            <person name="Kuo A."/>
            <person name="Mondo S."/>
            <person name="Pangilinan J."/>
            <person name="Riley R."/>
            <person name="LaButti K."/>
            <person name="Andreopoulos B."/>
            <person name="Lipzen A."/>
            <person name="Chen C."/>
            <person name="Yanf M."/>
            <person name="Daum C."/>
            <person name="Ng V."/>
            <person name="Clum A."/>
            <person name="Steindorff A."/>
            <person name="Ohm R."/>
            <person name="Martin F."/>
            <person name="Silar P."/>
            <person name="Natvig D."/>
            <person name="Lalanne C."/>
            <person name="Gautier V."/>
            <person name="Ament-velasquez S.L."/>
            <person name="Kruys A."/>
            <person name="Hutchinson M.I."/>
            <person name="Powell A.J."/>
            <person name="Barry K."/>
            <person name="Miller A.N."/>
            <person name="Grigoriev I.V."/>
            <person name="Debuchy R."/>
            <person name="Gladieux P."/>
            <person name="Thoren M.H."/>
            <person name="Johannesson H."/>
        </authorList>
    </citation>
    <scope>NUCLEOTIDE SEQUENCE</scope>
    <source>
        <strain evidence="2">CBS 232.78</strain>
    </source>
</reference>
<feature type="transmembrane region" description="Helical" evidence="1">
    <location>
        <begin position="21"/>
        <end position="39"/>
    </location>
</feature>
<dbReference type="EMBL" id="JAULSW010000003">
    <property type="protein sequence ID" value="KAK3387593.1"/>
    <property type="molecule type" value="Genomic_DNA"/>
</dbReference>
<sequence length="88" mass="10418">MICIPRPLRLKSGGRSDCRKCHVFCIKILHFLLSCSISDPNDRKDFWFMGVWWGDCSAILASLFFFFLFLRMSLSLFSFFFFRKEGTE</sequence>